<dbReference type="AlphaFoldDB" id="A0A1Y1S6A7"/>
<gene>
    <name evidence="1" type="ORF">ECANGB1_1315</name>
</gene>
<evidence type="ECO:0000313" key="2">
    <source>
        <dbReference type="Proteomes" id="UP000192639"/>
    </source>
</evidence>
<organism evidence="1 2">
    <name type="scientific">Enterospora canceri</name>
    <dbReference type="NCBI Taxonomy" id="1081671"/>
    <lineage>
        <taxon>Eukaryota</taxon>
        <taxon>Fungi</taxon>
        <taxon>Fungi incertae sedis</taxon>
        <taxon>Microsporidia</taxon>
        <taxon>Enterocytozoonidae</taxon>
        <taxon>Enterospora</taxon>
    </lineage>
</organism>
<dbReference type="VEuPathDB" id="MicrosporidiaDB:ECANGB1_1315"/>
<evidence type="ECO:0000313" key="1">
    <source>
        <dbReference type="EMBL" id="ORD93963.1"/>
    </source>
</evidence>
<reference evidence="1 2" key="1">
    <citation type="journal article" date="2017" name="Environ. Microbiol.">
        <title>Decay of the glycolytic pathway and adaptation to intranuclear parasitism within Enterocytozoonidae microsporidia.</title>
        <authorList>
            <person name="Wiredu Boakye D."/>
            <person name="Jaroenlak P."/>
            <person name="Prachumwat A."/>
            <person name="Williams T.A."/>
            <person name="Bateman K.S."/>
            <person name="Itsathitphaisarn O."/>
            <person name="Sritunyalucksana K."/>
            <person name="Paszkiewicz K.H."/>
            <person name="Moore K.A."/>
            <person name="Stentiford G.D."/>
            <person name="Williams B.A."/>
        </authorList>
    </citation>
    <scope>NUCLEOTIDE SEQUENCE [LARGE SCALE GENOMIC DNA]</scope>
    <source>
        <strain evidence="1 2">GB1</strain>
    </source>
</reference>
<comment type="caution">
    <text evidence="1">The sequence shown here is derived from an EMBL/GenBank/DDBJ whole genome shotgun (WGS) entry which is preliminary data.</text>
</comment>
<dbReference type="EMBL" id="LWDP01000037">
    <property type="protein sequence ID" value="ORD93963.1"/>
    <property type="molecule type" value="Genomic_DNA"/>
</dbReference>
<protein>
    <submittedName>
        <fullName evidence="1">Uncharacterized protein</fullName>
    </submittedName>
</protein>
<name>A0A1Y1S6A7_9MICR</name>
<keyword evidence="2" id="KW-1185">Reference proteome</keyword>
<accession>A0A1Y1S6A7</accession>
<proteinExistence type="predicted"/>
<sequence>MEKENTSYRLVTVECLVPLKRPWKVSEELFRRLCTCLFKESDLLDGTPAAFKVKGVLKQGKMDASGGVVVDALVEFLVFK</sequence>
<dbReference type="Proteomes" id="UP000192639">
    <property type="component" value="Unassembled WGS sequence"/>
</dbReference>